<dbReference type="STRING" id="1963.AQJ27_49100"/>
<sequence length="527" mass="58510">MSRPQPWGLGGTLSGEPSLYSHAQAVERQKSEQPRHHQLPQKTPQPSRRANRSKDAAARIAATATRLTGSVPDHSAVTILDKQLRRIVWRDHARTLEATLQERSLPSDRVRQLGRWFTMRGEHPNAVLFGILLLSMAGTDDDSEILKTLGTFWAFSAEASEALLRSQADPYRALFELARQAEGWARVDAVRRLEGASDPEIRDWLIRESCTGDVLDSYFALTAAKVGNLADVLSRESLDEETLDGAGRLLEALTDVDGPGPALASFDDAVRALNGYLRHATARGITLRQLWSLLSINRFLNDPYASAKCREHDEWRQVRHQFTKVVGDPASRKVVLSGLTDEEPTTLRLAAWAARLMNIPVRPALLRRVESQPYDSTIWFLLIDDCPSEDISAVVEAAERLLPLQDLRTGPTTELGLGTGYEVDGILDIIVSRLNDHPGHGWQLIETALNNRTSRNRRMALRAIRGWPTEFIPPMARQIILAAAAREPVPELRSEIAQEAGRVWGVGDVADPLRSRARGRRKPAGPG</sequence>
<name>A0A286PGY5_STROL</name>
<dbReference type="Proteomes" id="UP000217446">
    <property type="component" value="Unassembled WGS sequence"/>
</dbReference>
<comment type="caution">
    <text evidence="2">The sequence shown here is derived from an EMBL/GenBank/DDBJ whole genome shotgun (WGS) entry which is preliminary data.</text>
</comment>
<organism evidence="2 3">
    <name type="scientific">Streptomyces olivochromogenes</name>
    <dbReference type="NCBI Taxonomy" id="1963"/>
    <lineage>
        <taxon>Bacteria</taxon>
        <taxon>Bacillati</taxon>
        <taxon>Actinomycetota</taxon>
        <taxon>Actinomycetes</taxon>
        <taxon>Kitasatosporales</taxon>
        <taxon>Streptomycetaceae</taxon>
        <taxon>Streptomyces</taxon>
    </lineage>
</organism>
<evidence type="ECO:0000256" key="1">
    <source>
        <dbReference type="SAM" id="MobiDB-lite"/>
    </source>
</evidence>
<protein>
    <submittedName>
        <fullName evidence="2">Uncharacterized protein</fullName>
    </submittedName>
</protein>
<feature type="region of interest" description="Disordered" evidence="1">
    <location>
        <begin position="1"/>
        <end position="57"/>
    </location>
</feature>
<dbReference type="EMBL" id="BDQI01000066">
    <property type="protein sequence ID" value="GAX58814.1"/>
    <property type="molecule type" value="Genomic_DNA"/>
</dbReference>
<proteinExistence type="predicted"/>
<evidence type="ECO:0000313" key="2">
    <source>
        <dbReference type="EMBL" id="GAX58814.1"/>
    </source>
</evidence>
<dbReference type="AlphaFoldDB" id="A0A286PGY5"/>
<keyword evidence="3" id="KW-1185">Reference proteome</keyword>
<gene>
    <name evidence="2" type="ORF">SO3561_10389</name>
</gene>
<feature type="compositionally biased region" description="Basic and acidic residues" evidence="1">
    <location>
        <begin position="25"/>
        <end position="35"/>
    </location>
</feature>
<accession>A0A286PGY5</accession>
<evidence type="ECO:0000313" key="3">
    <source>
        <dbReference type="Proteomes" id="UP000217446"/>
    </source>
</evidence>
<reference evidence="3" key="1">
    <citation type="submission" date="2017-05" db="EMBL/GenBank/DDBJ databases">
        <title>Streptomyces olivochromogenes NBRC 3561 whole genome shotgun sequence.</title>
        <authorList>
            <person name="Dohra H."/>
            <person name="Kodani S."/>
        </authorList>
    </citation>
    <scope>NUCLEOTIDE SEQUENCE [LARGE SCALE GENOMIC DNA]</scope>
    <source>
        <strain evidence="3">NBRC 3561</strain>
    </source>
</reference>